<keyword evidence="2" id="KW-1185">Reference proteome</keyword>
<dbReference type="OrthoDB" id="2156804at2"/>
<evidence type="ECO:0000313" key="2">
    <source>
        <dbReference type="Proteomes" id="UP000321662"/>
    </source>
</evidence>
<comment type="caution">
    <text evidence="1">The sequence shown here is derived from an EMBL/GenBank/DDBJ whole genome shotgun (WGS) entry which is preliminary data.</text>
</comment>
<evidence type="ECO:0000313" key="1">
    <source>
        <dbReference type="EMBL" id="GEK91724.1"/>
    </source>
</evidence>
<protein>
    <submittedName>
        <fullName evidence="1">Uncharacterized protein</fullName>
    </submittedName>
</protein>
<proteinExistence type="predicted"/>
<reference evidence="1 2" key="1">
    <citation type="submission" date="2019-07" db="EMBL/GenBank/DDBJ databases">
        <title>Whole genome shotgun sequence of Alkalibacterium kapii NBRC 103247.</title>
        <authorList>
            <person name="Hosoyama A."/>
            <person name="Uohara A."/>
            <person name="Ohji S."/>
            <person name="Ichikawa N."/>
        </authorList>
    </citation>
    <scope>NUCLEOTIDE SEQUENCE [LARGE SCALE GENOMIC DNA]</scope>
    <source>
        <strain evidence="1 2">NBRC 103247</strain>
    </source>
</reference>
<dbReference type="EMBL" id="BJUY01000017">
    <property type="protein sequence ID" value="GEK91724.1"/>
    <property type="molecule type" value="Genomic_DNA"/>
</dbReference>
<dbReference type="AlphaFoldDB" id="A0A511AUB1"/>
<dbReference type="RefSeq" id="WP_146924548.1">
    <property type="nucleotide sequence ID" value="NZ_BJUY01000017.1"/>
</dbReference>
<organism evidence="1 2">
    <name type="scientific">Alkalibacterium kapii</name>
    <dbReference type="NCBI Taxonomy" id="426704"/>
    <lineage>
        <taxon>Bacteria</taxon>
        <taxon>Bacillati</taxon>
        <taxon>Bacillota</taxon>
        <taxon>Bacilli</taxon>
        <taxon>Lactobacillales</taxon>
        <taxon>Carnobacteriaceae</taxon>
        <taxon>Alkalibacterium</taxon>
    </lineage>
</organism>
<name>A0A511AUB1_9LACT</name>
<dbReference type="Proteomes" id="UP000321662">
    <property type="component" value="Unassembled WGS sequence"/>
</dbReference>
<sequence length="107" mass="12258">MNINAMNRLSFVHYLKKGYGSLFPSITSVQPQMPKTQITTFLKQSVKQHFPVIVQVNPTSLSETVSEFRGSVYFSPKSTQIIVKSDQKSITYLINARDIRHIRKVNK</sequence>
<gene>
    <name evidence="1" type="ORF">AKA01nite_13460</name>
</gene>
<accession>A0A511AUB1</accession>